<dbReference type="GO" id="GO:0005768">
    <property type="term" value="C:endosome"/>
    <property type="evidence" value="ECO:0007669"/>
    <property type="project" value="TreeGrafter"/>
</dbReference>
<sequence>MRQISLTVEFPLSSLSCEAIILGRDAPPRESLSGLRSPVSGSPLPKKSMKPFSSPLLVRLTFVASACIAAFFIAKHWSYSYPSLPISFYSLAPRASPSVAISPNFNLSFHISSLINQAADASSPPLSSRTPSQPLPPPPAAPQLPPPPPPPPSPPPPPFRFGIVDQNGAMRDDFEIGLSDLDQERDNSTESEPSVSVGEESGGSTSTRTSVKRFKVCEERFREYIPCLDNEEEIKRLASTERGEKFERHCPKEGEGLNCLVPAPKGYKSPIPWPKSRDEVWFNNVPHTRLVEDKGGQNWITQVKDKFTFPGGGTQFIHGANEYLDQISQMVPDIAFGYHTRVVLDVGCGVASFGAYLLSRNVLTMSIAPKDVHENQIQFALERGVPAMVSAFATHRLMYPSQAFDLIHCSRCRINWTRDDGILLLEVNRMLRAGGYFAWAAQPVYKHEEAQQKVWKEMDDLTARLCWELVKKEGYIAIWRKPMNNTCYLSRSTGTQPPICEEEDDPNSVWYVNLKACISRLPDNGEASNLVAWPARLNEPTKRLQSVEMDAFMAKNELFKAETRFWDDIISGFIRVYRWRKMRLRNVMDMRAGFGGFAAALINQKLDCWVMNVVPISGPNTLPVIYDRGLIGVAHDWCEPFDTYPRTYDLLHASGLFSAEQKRCNITSILLEMDRILRPGGKAYIRDMKNIIYDIREVTKAMGWKVNVRDTPEGPYASRRILMCEKPMPRS</sequence>
<feature type="transmembrane region" description="Helical" evidence="10">
    <location>
        <begin position="56"/>
        <end position="74"/>
    </location>
</feature>
<accession>A0A833QIE8</accession>
<comment type="similarity">
    <text evidence="2 10">Belongs to the methyltransferase superfamily.</text>
</comment>
<protein>
    <recommendedName>
        <fullName evidence="10">Methyltransferase</fullName>
        <ecNumber evidence="10">2.1.1.-</ecNumber>
    </recommendedName>
</protein>
<keyword evidence="6 10" id="KW-0735">Signal-anchor</keyword>
<dbReference type="PANTHER" id="PTHR10108:SF1144">
    <property type="entry name" value="METHYLTRANSFERASE PMT10-RELATED"/>
    <property type="match status" value="1"/>
</dbReference>
<evidence type="ECO:0000256" key="2">
    <source>
        <dbReference type="ARBA" id="ARBA00008361"/>
    </source>
</evidence>
<dbReference type="Proteomes" id="UP000623129">
    <property type="component" value="Unassembled WGS sequence"/>
</dbReference>
<dbReference type="GO" id="GO:0032259">
    <property type="term" value="P:methylation"/>
    <property type="evidence" value="ECO:0007669"/>
    <property type="project" value="UniProtKB-KW"/>
</dbReference>
<keyword evidence="8 10" id="KW-0472">Membrane</keyword>
<evidence type="ECO:0000256" key="6">
    <source>
        <dbReference type="ARBA" id="ARBA00022968"/>
    </source>
</evidence>
<evidence type="ECO:0000256" key="10">
    <source>
        <dbReference type="RuleBase" id="RU366043"/>
    </source>
</evidence>
<feature type="region of interest" description="Disordered" evidence="11">
    <location>
        <begin position="120"/>
        <end position="164"/>
    </location>
</feature>
<evidence type="ECO:0000313" key="12">
    <source>
        <dbReference type="EMBL" id="KAF3321997.1"/>
    </source>
</evidence>
<evidence type="ECO:0000256" key="1">
    <source>
        <dbReference type="ARBA" id="ARBA00004323"/>
    </source>
</evidence>
<gene>
    <name evidence="12" type="ORF">FCM35_KLT14213</name>
</gene>
<evidence type="ECO:0000256" key="3">
    <source>
        <dbReference type="ARBA" id="ARBA00022603"/>
    </source>
</evidence>
<feature type="compositionally biased region" description="Pro residues" evidence="11">
    <location>
        <begin position="133"/>
        <end position="159"/>
    </location>
</feature>
<keyword evidence="3 10" id="KW-0489">Methyltransferase</keyword>
<proteinExistence type="inferred from homology"/>
<dbReference type="GO" id="GO:0000139">
    <property type="term" value="C:Golgi membrane"/>
    <property type="evidence" value="ECO:0007669"/>
    <property type="project" value="UniProtKB-SubCell"/>
</dbReference>
<name>A0A833QIE8_9POAL</name>
<dbReference type="EC" id="2.1.1.-" evidence="10"/>
<organism evidence="12 13">
    <name type="scientific">Carex littledalei</name>
    <dbReference type="NCBI Taxonomy" id="544730"/>
    <lineage>
        <taxon>Eukaryota</taxon>
        <taxon>Viridiplantae</taxon>
        <taxon>Streptophyta</taxon>
        <taxon>Embryophyta</taxon>
        <taxon>Tracheophyta</taxon>
        <taxon>Spermatophyta</taxon>
        <taxon>Magnoliopsida</taxon>
        <taxon>Liliopsida</taxon>
        <taxon>Poales</taxon>
        <taxon>Cyperaceae</taxon>
        <taxon>Cyperoideae</taxon>
        <taxon>Cariceae</taxon>
        <taxon>Carex</taxon>
        <taxon>Carex subgen. Euthyceras</taxon>
    </lineage>
</organism>
<feature type="region of interest" description="Disordered" evidence="11">
    <location>
        <begin position="179"/>
        <end position="210"/>
    </location>
</feature>
<dbReference type="SUPFAM" id="SSF53335">
    <property type="entry name" value="S-adenosyl-L-methionine-dependent methyltransferases"/>
    <property type="match status" value="2"/>
</dbReference>
<keyword evidence="4 10" id="KW-0808">Transferase</keyword>
<comment type="subcellular location">
    <subcellularLocation>
        <location evidence="1">Golgi apparatus membrane</location>
        <topology evidence="1">Single-pass type II membrane protein</topology>
    </subcellularLocation>
    <subcellularLocation>
        <location evidence="10">Membrane</location>
        <topology evidence="10">Single-pass type II membrane protein</topology>
    </subcellularLocation>
</comment>
<dbReference type="Gene3D" id="3.40.50.150">
    <property type="entry name" value="Vaccinia Virus protein VP39"/>
    <property type="match status" value="1"/>
</dbReference>
<dbReference type="SUPFAM" id="SSF101447">
    <property type="entry name" value="Formin homology 2 domain (FH2 domain)"/>
    <property type="match status" value="1"/>
</dbReference>
<dbReference type="GO" id="GO:0008168">
    <property type="term" value="F:methyltransferase activity"/>
    <property type="evidence" value="ECO:0007669"/>
    <property type="project" value="UniProtKB-UniRule"/>
</dbReference>
<comment type="caution">
    <text evidence="12">The sequence shown here is derived from an EMBL/GenBank/DDBJ whole genome shotgun (WGS) entry which is preliminary data.</text>
</comment>
<evidence type="ECO:0000256" key="5">
    <source>
        <dbReference type="ARBA" id="ARBA00022692"/>
    </source>
</evidence>
<evidence type="ECO:0000256" key="7">
    <source>
        <dbReference type="ARBA" id="ARBA00022989"/>
    </source>
</evidence>
<feature type="compositionally biased region" description="Low complexity" evidence="11">
    <location>
        <begin position="121"/>
        <end position="132"/>
    </location>
</feature>
<dbReference type="FunFam" id="3.40.50.150:FF:000043">
    <property type="entry name" value="probable methyltransferase PMT3"/>
    <property type="match status" value="1"/>
</dbReference>
<keyword evidence="7 10" id="KW-1133">Transmembrane helix</keyword>
<dbReference type="Pfam" id="PF03141">
    <property type="entry name" value="Methyltransf_29"/>
    <property type="match status" value="1"/>
</dbReference>
<dbReference type="OrthoDB" id="2013972at2759"/>
<dbReference type="InterPro" id="IPR004159">
    <property type="entry name" value="Put_SAM_MeTrfase"/>
</dbReference>
<evidence type="ECO:0000256" key="4">
    <source>
        <dbReference type="ARBA" id="ARBA00022679"/>
    </source>
</evidence>
<reference evidence="12" key="1">
    <citation type="submission" date="2020-01" db="EMBL/GenBank/DDBJ databases">
        <title>Genome sequence of Kobresia littledalei, the first chromosome-level genome in the family Cyperaceae.</title>
        <authorList>
            <person name="Qu G."/>
        </authorList>
    </citation>
    <scope>NUCLEOTIDE SEQUENCE</scope>
    <source>
        <strain evidence="12">C.B.Clarke</strain>
        <tissue evidence="12">Leaf</tissue>
    </source>
</reference>
<keyword evidence="5 10" id="KW-0812">Transmembrane</keyword>
<dbReference type="EMBL" id="SWLB01000026">
    <property type="protein sequence ID" value="KAF3321997.1"/>
    <property type="molecule type" value="Genomic_DNA"/>
</dbReference>
<dbReference type="AlphaFoldDB" id="A0A833QIE8"/>
<evidence type="ECO:0000256" key="11">
    <source>
        <dbReference type="SAM" id="MobiDB-lite"/>
    </source>
</evidence>
<keyword evidence="9 10" id="KW-0325">Glycoprotein</keyword>
<keyword evidence="13" id="KW-1185">Reference proteome</keyword>
<evidence type="ECO:0000256" key="8">
    <source>
        <dbReference type="ARBA" id="ARBA00023136"/>
    </source>
</evidence>
<dbReference type="GO" id="GO:0005802">
    <property type="term" value="C:trans-Golgi network"/>
    <property type="evidence" value="ECO:0007669"/>
    <property type="project" value="TreeGrafter"/>
</dbReference>
<dbReference type="InterPro" id="IPR029063">
    <property type="entry name" value="SAM-dependent_MTases_sf"/>
</dbReference>
<evidence type="ECO:0000256" key="9">
    <source>
        <dbReference type="ARBA" id="ARBA00023180"/>
    </source>
</evidence>
<dbReference type="PANTHER" id="PTHR10108">
    <property type="entry name" value="SAM-DEPENDENT METHYLTRANSFERASE"/>
    <property type="match status" value="1"/>
</dbReference>
<evidence type="ECO:0000313" key="13">
    <source>
        <dbReference type="Proteomes" id="UP000623129"/>
    </source>
</evidence>
<feature type="compositionally biased region" description="Low complexity" evidence="11">
    <location>
        <begin position="190"/>
        <end position="209"/>
    </location>
</feature>